<comment type="caution">
    <text evidence="1">The sequence shown here is derived from an EMBL/GenBank/DDBJ whole genome shotgun (WGS) entry which is preliminary data.</text>
</comment>
<feature type="non-terminal residue" evidence="1">
    <location>
        <position position="108"/>
    </location>
</feature>
<feature type="non-terminal residue" evidence="1">
    <location>
        <position position="1"/>
    </location>
</feature>
<evidence type="ECO:0000313" key="2">
    <source>
        <dbReference type="Proteomes" id="UP001432027"/>
    </source>
</evidence>
<keyword evidence="2" id="KW-1185">Reference proteome</keyword>
<name>A0AAV5UCF0_9BILA</name>
<accession>A0AAV5UCF0</accession>
<sequence length="108" mass="11674">SRLSPSTGRPSPSRMESLFAVLAALIAASFVCLGCKAPKKSSDMPVRRSPLLAPCSSSVQKQETPPSSIVQGCHFCRFYFLTLSAIRTARISRNSQVDQLRVFPSVTG</sequence>
<reference evidence="1" key="1">
    <citation type="submission" date="2023-10" db="EMBL/GenBank/DDBJ databases">
        <title>Genome assembly of Pristionchus species.</title>
        <authorList>
            <person name="Yoshida K."/>
            <person name="Sommer R.J."/>
        </authorList>
    </citation>
    <scope>NUCLEOTIDE SEQUENCE</scope>
    <source>
        <strain evidence="1">RS0144</strain>
    </source>
</reference>
<organism evidence="1 2">
    <name type="scientific">Pristionchus entomophagus</name>
    <dbReference type="NCBI Taxonomy" id="358040"/>
    <lineage>
        <taxon>Eukaryota</taxon>
        <taxon>Metazoa</taxon>
        <taxon>Ecdysozoa</taxon>
        <taxon>Nematoda</taxon>
        <taxon>Chromadorea</taxon>
        <taxon>Rhabditida</taxon>
        <taxon>Rhabditina</taxon>
        <taxon>Diplogasteromorpha</taxon>
        <taxon>Diplogasteroidea</taxon>
        <taxon>Neodiplogasteridae</taxon>
        <taxon>Pristionchus</taxon>
    </lineage>
</organism>
<dbReference type="EMBL" id="BTSX01000006">
    <property type="protein sequence ID" value="GMT04049.1"/>
    <property type="molecule type" value="Genomic_DNA"/>
</dbReference>
<gene>
    <name evidence="1" type="ORF">PENTCL1PPCAC_26223</name>
</gene>
<dbReference type="Proteomes" id="UP001432027">
    <property type="component" value="Unassembled WGS sequence"/>
</dbReference>
<evidence type="ECO:0000313" key="1">
    <source>
        <dbReference type="EMBL" id="GMT04049.1"/>
    </source>
</evidence>
<proteinExistence type="predicted"/>
<protein>
    <recommendedName>
        <fullName evidence="3">Secreted protein</fullName>
    </recommendedName>
</protein>
<dbReference type="AlphaFoldDB" id="A0AAV5UCF0"/>
<evidence type="ECO:0008006" key="3">
    <source>
        <dbReference type="Google" id="ProtNLM"/>
    </source>
</evidence>